<dbReference type="AlphaFoldDB" id="A0A212L4D0"/>
<feature type="domain" description="PAS" evidence="1">
    <location>
        <begin position="12"/>
        <end position="68"/>
    </location>
</feature>
<dbReference type="Gene3D" id="3.30.450.20">
    <property type="entry name" value="PAS domain"/>
    <property type="match status" value="1"/>
</dbReference>
<name>A0A212L4D0_9BACT</name>
<evidence type="ECO:0000313" key="2">
    <source>
        <dbReference type="EMBL" id="SCM72400.1"/>
    </source>
</evidence>
<organism evidence="2">
    <name type="scientific">uncultured Desulfovibrio sp</name>
    <dbReference type="NCBI Taxonomy" id="167968"/>
    <lineage>
        <taxon>Bacteria</taxon>
        <taxon>Pseudomonadati</taxon>
        <taxon>Thermodesulfobacteriota</taxon>
        <taxon>Desulfovibrionia</taxon>
        <taxon>Desulfovibrionales</taxon>
        <taxon>Desulfovibrionaceae</taxon>
        <taxon>Desulfovibrio</taxon>
        <taxon>environmental samples</taxon>
    </lineage>
</organism>
<gene>
    <name evidence="2" type="ORF">KL86DES1_20586</name>
</gene>
<dbReference type="InterPro" id="IPR000014">
    <property type="entry name" value="PAS"/>
</dbReference>
<dbReference type="EMBL" id="FMJC01000002">
    <property type="protein sequence ID" value="SCM72400.1"/>
    <property type="molecule type" value="Genomic_DNA"/>
</dbReference>
<evidence type="ECO:0000259" key="1">
    <source>
        <dbReference type="PROSITE" id="PS50112"/>
    </source>
</evidence>
<dbReference type="SUPFAM" id="SSF55785">
    <property type="entry name" value="PYP-like sensor domain (PAS domain)"/>
    <property type="match status" value="1"/>
</dbReference>
<dbReference type="PROSITE" id="PS50112">
    <property type="entry name" value="PAS"/>
    <property type="match status" value="1"/>
</dbReference>
<sequence length="68" mass="7863">MRTKKPSAIMKYTETFEMLFDSVDIGLIIADVDGTLVYYNKAQSAIDRIDIDDALGRKMYEVYKFTKD</sequence>
<proteinExistence type="predicted"/>
<dbReference type="InterPro" id="IPR035965">
    <property type="entry name" value="PAS-like_dom_sf"/>
</dbReference>
<protein>
    <recommendedName>
        <fullName evidence="1">PAS domain-containing protein</fullName>
    </recommendedName>
</protein>
<accession>A0A212L4D0</accession>
<reference evidence="2" key="1">
    <citation type="submission" date="2016-08" db="EMBL/GenBank/DDBJ databases">
        <authorList>
            <person name="Seilhamer J.J."/>
        </authorList>
    </citation>
    <scope>NUCLEOTIDE SEQUENCE</scope>
    <source>
        <strain evidence="2">86-1</strain>
    </source>
</reference>